<evidence type="ECO:0000313" key="3">
    <source>
        <dbReference type="EMBL" id="RJX68255.1"/>
    </source>
</evidence>
<keyword evidence="2" id="KW-0732">Signal</keyword>
<comment type="caution">
    <text evidence="3">The sequence shown here is derived from an EMBL/GenBank/DDBJ whole genome shotgun (WGS) entry which is preliminary data.</text>
</comment>
<keyword evidence="4" id="KW-1185">Reference proteome</keyword>
<feature type="signal peptide" evidence="2">
    <location>
        <begin position="1"/>
        <end position="22"/>
    </location>
</feature>
<evidence type="ECO:0000256" key="1">
    <source>
        <dbReference type="ARBA" id="ARBA00009330"/>
    </source>
</evidence>
<protein>
    <submittedName>
        <fullName evidence="3">OmpW family protein</fullName>
    </submittedName>
</protein>
<dbReference type="RefSeq" id="WP_120108951.1">
    <property type="nucleotide sequence ID" value="NZ_RAHJ01000018.1"/>
</dbReference>
<evidence type="ECO:0000313" key="4">
    <source>
        <dbReference type="Proteomes" id="UP000284322"/>
    </source>
</evidence>
<comment type="similarity">
    <text evidence="1">Belongs to the OmpW/AlkL family.</text>
</comment>
<reference evidence="3 4" key="1">
    <citation type="submission" date="2018-09" db="EMBL/GenBank/DDBJ databases">
        <title>Altererythrobacter sp.Ery1 and Ery12, the genome sequencing of novel strains in genus Alterythrobacter.</title>
        <authorList>
            <person name="Cheng H."/>
            <person name="Wu Y.-H."/>
            <person name="Fang C."/>
            <person name="Xu X.-W."/>
        </authorList>
    </citation>
    <scope>NUCLEOTIDE SEQUENCE [LARGE SCALE GENOMIC DNA]</scope>
    <source>
        <strain evidence="3 4">Ery12</strain>
    </source>
</reference>
<dbReference type="PANTHER" id="PTHR36920:SF1">
    <property type="entry name" value="OUTER MEMBRANE PROTEIN W"/>
    <property type="match status" value="1"/>
</dbReference>
<dbReference type="PANTHER" id="PTHR36920">
    <property type="match status" value="1"/>
</dbReference>
<evidence type="ECO:0000256" key="2">
    <source>
        <dbReference type="SAM" id="SignalP"/>
    </source>
</evidence>
<dbReference type="EMBL" id="RAHJ01000018">
    <property type="protein sequence ID" value="RJX68255.1"/>
    <property type="molecule type" value="Genomic_DNA"/>
</dbReference>
<dbReference type="AlphaFoldDB" id="A0A419R3C6"/>
<name>A0A419R3C6_9SPHN</name>
<accession>A0A419R3C6</accession>
<dbReference type="Pfam" id="PF03922">
    <property type="entry name" value="OmpW"/>
    <property type="match status" value="1"/>
</dbReference>
<proteinExistence type="inferred from homology"/>
<dbReference type="SUPFAM" id="SSF56925">
    <property type="entry name" value="OMPA-like"/>
    <property type="match status" value="1"/>
</dbReference>
<dbReference type="Gene3D" id="2.40.160.20">
    <property type="match status" value="1"/>
</dbReference>
<dbReference type="InterPro" id="IPR011250">
    <property type="entry name" value="OMP/PagP_B-barrel"/>
</dbReference>
<dbReference type="GO" id="GO:0055085">
    <property type="term" value="P:transmembrane transport"/>
    <property type="evidence" value="ECO:0007669"/>
    <property type="project" value="TreeGrafter"/>
</dbReference>
<feature type="chain" id="PRO_5018979745" evidence="2">
    <location>
        <begin position="23"/>
        <end position="229"/>
    </location>
</feature>
<organism evidence="3 4">
    <name type="scientific">Tsuneonella suprasediminis</name>
    <dbReference type="NCBI Taxonomy" id="2306996"/>
    <lineage>
        <taxon>Bacteria</taxon>
        <taxon>Pseudomonadati</taxon>
        <taxon>Pseudomonadota</taxon>
        <taxon>Alphaproteobacteria</taxon>
        <taxon>Sphingomonadales</taxon>
        <taxon>Erythrobacteraceae</taxon>
        <taxon>Tsuneonella</taxon>
    </lineage>
</organism>
<dbReference type="OrthoDB" id="9807574at2"/>
<sequence>MKAYFAAAGFAVAALASQPAAAADGGKIQVKVMATAVLPDGKIDKVESMDPAIATALTGVTFDTTANDNVVPTIAAEYFVNDAISVETICCLTSHHVNGTGDLDGARLVDHVMILPATITLKYHLDAGPVKPYVGVGPTVFFVIDERPGPDATTALGATRVKMSNSFGVALQGGFDIPVNDKGMIVSLDAKKYFVKPTASFYDANDTLLLKTKHQLDPWVLSAGVGFRF</sequence>
<dbReference type="InterPro" id="IPR005618">
    <property type="entry name" value="OMPW"/>
</dbReference>
<gene>
    <name evidence="3" type="ORF">D6858_08310</name>
</gene>
<dbReference type="Proteomes" id="UP000284322">
    <property type="component" value="Unassembled WGS sequence"/>
</dbReference>
<dbReference type="GO" id="GO:0019867">
    <property type="term" value="C:outer membrane"/>
    <property type="evidence" value="ECO:0007669"/>
    <property type="project" value="InterPro"/>
</dbReference>